<evidence type="ECO:0000259" key="3">
    <source>
        <dbReference type="Pfam" id="PF01168"/>
    </source>
</evidence>
<protein>
    <submittedName>
        <fullName evidence="4">Proline synthase co-transcribed bacterial-like protein</fullName>
    </submittedName>
</protein>
<reference evidence="4 5" key="1">
    <citation type="submission" date="2016-02" db="EMBL/GenBank/DDBJ databases">
        <title>Genome analysis of coral dinoflagellate symbionts highlights evolutionary adaptations to a symbiotic lifestyle.</title>
        <authorList>
            <person name="Aranda M."/>
            <person name="Li Y."/>
            <person name="Liew Y.J."/>
            <person name="Baumgarten S."/>
            <person name="Simakov O."/>
            <person name="Wilson M."/>
            <person name="Piel J."/>
            <person name="Ashoor H."/>
            <person name="Bougouffa S."/>
            <person name="Bajic V.B."/>
            <person name="Ryu T."/>
            <person name="Ravasi T."/>
            <person name="Bayer T."/>
            <person name="Micklem G."/>
            <person name="Kim H."/>
            <person name="Bhak J."/>
            <person name="Lajeunesse T.C."/>
            <person name="Voolstra C.R."/>
        </authorList>
    </citation>
    <scope>NUCLEOTIDE SEQUENCE [LARGE SCALE GENOMIC DNA]</scope>
    <source>
        <strain evidence="4 5">CCMP2467</strain>
    </source>
</reference>
<feature type="domain" description="Alanine racemase N-terminal" evidence="3">
    <location>
        <begin position="943"/>
        <end position="1060"/>
    </location>
</feature>
<dbReference type="InterPro" id="IPR029066">
    <property type="entry name" value="PLP-binding_barrel"/>
</dbReference>
<organism evidence="4 5">
    <name type="scientific">Symbiodinium microadriaticum</name>
    <name type="common">Dinoflagellate</name>
    <name type="synonym">Zooxanthella microadriatica</name>
    <dbReference type="NCBI Taxonomy" id="2951"/>
    <lineage>
        <taxon>Eukaryota</taxon>
        <taxon>Sar</taxon>
        <taxon>Alveolata</taxon>
        <taxon>Dinophyceae</taxon>
        <taxon>Suessiales</taxon>
        <taxon>Symbiodiniaceae</taxon>
        <taxon>Symbiodinium</taxon>
    </lineage>
</organism>
<dbReference type="GO" id="GO:0030170">
    <property type="term" value="F:pyridoxal phosphate binding"/>
    <property type="evidence" value="ECO:0007669"/>
    <property type="project" value="InterPro"/>
</dbReference>
<dbReference type="InterPro" id="IPR001608">
    <property type="entry name" value="Ala_racemase_N"/>
</dbReference>
<dbReference type="OrthoDB" id="425317at2759"/>
<keyword evidence="1" id="KW-0663">Pyridoxal phosphate</keyword>
<evidence type="ECO:0000256" key="2">
    <source>
        <dbReference type="SAM" id="MobiDB-lite"/>
    </source>
</evidence>
<dbReference type="PANTHER" id="PTHR10146">
    <property type="entry name" value="PROLINE SYNTHETASE CO-TRANSCRIBED BACTERIAL HOMOLOG PROTEIN"/>
    <property type="match status" value="1"/>
</dbReference>
<name>A0A1Q9F347_SYMMI</name>
<dbReference type="Proteomes" id="UP000186817">
    <property type="component" value="Unassembled WGS sequence"/>
</dbReference>
<sequence>MPWRVLGVRKATSLVVAEQGPPEWLLARLGEREAAALPVLRRSGGLLLAISAGAITPEQIAAGNIAGITGDLGPTTTVMIEGFLEDADADSIDVEMVLVDWPAPLYKHLRAGGVNWPANTVWPHNGDEIVKAVNTDQLATLAREWVQQDEVAISEAYATAVEAPAEAAPNPTEGLLNQLLEQMQATAASVANLRADVDVMKQAPPPPNTGPVDALAQAQQLVGPAPRTRAAVQDVALAAPRGSGALDGEGLEEVAEVGAAGDISTDTLLKTALVKLLEGQTKKKKTKAPGLPLAQALSDSDDEEDSADPLRKLSGARGTMLAERLRLSMESCPQDYIAAIEALAAQMVGDHVPGPATMEKYVKEQLPMGSERGLGYMAWGLARALTLIRAGEKDKCHLILLLLVAALEQYRIDGVWTSAWRLTNLTPPPFAEWNSRASSIAEIRTNHAHARIIHSTWAATVVARLKDEEVLMKRRQKPFYEDRPPKGGKGGPVLERFQARLDDLAELVYGASKQASRETNSGGTTDVVPTVASAVAFPQELSDFSPEPFLPEPFLTAFTSPATLLGDRCPGPPPVINASEKGELWHLCWRWDKVSHEAVLKAFGALDEHEHLKLGYPVFKRFVPIGTPAEVTPARDLQACEQVGHPEGDFLAPFRRTDGRGFHTRLLSEAAAYPLAFCQEVAKVIEAVWFRLRMSLMTSREHLGPGTGGRFSQVWLFWLLVVASVALVSGPRPPTQPRDRRDLERGRVTAVTANLRAQLLAAFQEWVMEEEPQNPPVAEIAQQKPIQLALLLEEYGRTLYEQGAPRRDYAETINILVQRFPFAKSFMAGPWKLLTTWETLWPGKIHPPMPLVLMKACVTTALTWGWKRMALSLLLGFYALLRCCEVIALKVSDCLMSSESGCKNVVFLRLTLVKSRTRACQQMAPEVDLLTQQMAPEVDLLTQAQYPDRRLRVMVQVNSSGEESKNGLEPSEVAELCKVIAKECEGLELAGLMTIGAPDYSGCRTEDFATLMKCREEAAAAIGCGVDTLELSMGMSADYENAILEGSTSVRVGSSIFGARQYPPK</sequence>
<dbReference type="Gene3D" id="3.20.20.10">
    <property type="entry name" value="Alanine racemase"/>
    <property type="match status" value="1"/>
</dbReference>
<gene>
    <name evidence="4" type="primary">PROSC</name>
    <name evidence="4" type="ORF">AK812_SmicGene1730</name>
</gene>
<dbReference type="AlphaFoldDB" id="A0A1Q9F347"/>
<dbReference type="PANTHER" id="PTHR10146:SF14">
    <property type="entry name" value="PYRIDOXAL PHOSPHATE HOMEOSTASIS PROTEIN"/>
    <property type="match status" value="1"/>
</dbReference>
<feature type="region of interest" description="Disordered" evidence="2">
    <location>
        <begin position="284"/>
        <end position="311"/>
    </location>
</feature>
<dbReference type="SUPFAM" id="SSF51419">
    <property type="entry name" value="PLP-binding barrel"/>
    <property type="match status" value="1"/>
</dbReference>
<keyword evidence="5" id="KW-1185">Reference proteome</keyword>
<evidence type="ECO:0000256" key="1">
    <source>
        <dbReference type="ARBA" id="ARBA00022898"/>
    </source>
</evidence>
<accession>A0A1Q9F347</accession>
<evidence type="ECO:0000313" key="5">
    <source>
        <dbReference type="Proteomes" id="UP000186817"/>
    </source>
</evidence>
<comment type="caution">
    <text evidence="4">The sequence shown here is derived from an EMBL/GenBank/DDBJ whole genome shotgun (WGS) entry which is preliminary data.</text>
</comment>
<dbReference type="EMBL" id="LSRX01000019">
    <property type="protein sequence ID" value="OLQ14115.1"/>
    <property type="molecule type" value="Genomic_DNA"/>
</dbReference>
<dbReference type="Pfam" id="PF01168">
    <property type="entry name" value="Ala_racemase_N"/>
    <property type="match status" value="1"/>
</dbReference>
<evidence type="ECO:0000313" key="4">
    <source>
        <dbReference type="EMBL" id="OLQ14115.1"/>
    </source>
</evidence>
<proteinExistence type="predicted"/>
<dbReference type="InterPro" id="IPR011078">
    <property type="entry name" value="PyrdxlP_homeostasis"/>
</dbReference>